<accession>A0A3E2H7Y3</accession>
<keyword evidence="4" id="KW-1185">Reference proteome</keyword>
<feature type="signal peptide" evidence="2">
    <location>
        <begin position="1"/>
        <end position="21"/>
    </location>
</feature>
<evidence type="ECO:0000313" key="4">
    <source>
        <dbReference type="Proteomes" id="UP000258309"/>
    </source>
</evidence>
<feature type="compositionally biased region" description="Acidic residues" evidence="1">
    <location>
        <begin position="31"/>
        <end position="47"/>
    </location>
</feature>
<feature type="compositionally biased region" description="Acidic residues" evidence="1">
    <location>
        <begin position="54"/>
        <end position="63"/>
    </location>
</feature>
<protein>
    <submittedName>
        <fullName evidence="3">Uncharacterized protein</fullName>
    </submittedName>
</protein>
<dbReference type="AlphaFoldDB" id="A0A3E2H7Y3"/>
<feature type="non-terminal residue" evidence="3">
    <location>
        <position position="112"/>
    </location>
</feature>
<feature type="non-terminal residue" evidence="3">
    <location>
        <position position="1"/>
    </location>
</feature>
<feature type="region of interest" description="Disordered" evidence="1">
    <location>
        <begin position="31"/>
        <end position="66"/>
    </location>
</feature>
<comment type="caution">
    <text evidence="3">The sequence shown here is derived from an EMBL/GenBank/DDBJ whole genome shotgun (WGS) entry which is preliminary data.</text>
</comment>
<feature type="chain" id="PRO_5017554941" evidence="2">
    <location>
        <begin position="22"/>
        <end position="112"/>
    </location>
</feature>
<organism evidence="3 4">
    <name type="scientific">Scytalidium lignicola</name>
    <name type="common">Hyphomycete</name>
    <dbReference type="NCBI Taxonomy" id="5539"/>
    <lineage>
        <taxon>Eukaryota</taxon>
        <taxon>Fungi</taxon>
        <taxon>Dikarya</taxon>
        <taxon>Ascomycota</taxon>
        <taxon>Pezizomycotina</taxon>
        <taxon>Leotiomycetes</taxon>
        <taxon>Leotiomycetes incertae sedis</taxon>
        <taxon>Scytalidium</taxon>
    </lineage>
</organism>
<proteinExistence type="predicted"/>
<sequence>MLVGILDVLWYQASLFVICTCYEDGDVMEEYTSDEEGENFDDDDDDVNALAPLDLDDNEDDYQDVSGGVEGGSSVYYMEDLYKESMVALSNKGKFSDQAAMAVTSVDTPLVQ</sequence>
<gene>
    <name evidence="3" type="ORF">B7463_g6835</name>
</gene>
<name>A0A3E2H7Y3_SCYLI</name>
<evidence type="ECO:0000256" key="1">
    <source>
        <dbReference type="SAM" id="MobiDB-lite"/>
    </source>
</evidence>
<evidence type="ECO:0000256" key="2">
    <source>
        <dbReference type="SAM" id="SignalP"/>
    </source>
</evidence>
<dbReference type="EMBL" id="NCSJ02000126">
    <property type="protein sequence ID" value="RFU29509.1"/>
    <property type="molecule type" value="Genomic_DNA"/>
</dbReference>
<keyword evidence="2" id="KW-0732">Signal</keyword>
<reference evidence="3 4" key="1">
    <citation type="submission" date="2018-05" db="EMBL/GenBank/DDBJ databases">
        <title>Draft genome sequence of Scytalidium lignicola DSM 105466, a ubiquitous saprotrophic fungus.</title>
        <authorList>
            <person name="Buettner E."/>
            <person name="Gebauer A.M."/>
            <person name="Hofrichter M."/>
            <person name="Liers C."/>
            <person name="Kellner H."/>
        </authorList>
    </citation>
    <scope>NUCLEOTIDE SEQUENCE [LARGE SCALE GENOMIC DNA]</scope>
    <source>
        <strain evidence="3 4">DSM 105466</strain>
    </source>
</reference>
<dbReference type="Proteomes" id="UP000258309">
    <property type="component" value="Unassembled WGS sequence"/>
</dbReference>
<evidence type="ECO:0000313" key="3">
    <source>
        <dbReference type="EMBL" id="RFU29509.1"/>
    </source>
</evidence>